<evidence type="ECO:0000313" key="4">
    <source>
        <dbReference type="Proteomes" id="UP000190744"/>
    </source>
</evidence>
<reference evidence="4" key="1">
    <citation type="submission" date="2015-09" db="EMBL/GenBank/DDBJ databases">
        <authorList>
            <person name="Fill T.P."/>
            <person name="Baretta J.F."/>
            <person name="de Almeida L.G."/>
            <person name="Rocha M."/>
            <person name="de Souza D.H."/>
            <person name="Malavazi I."/>
            <person name="Cerdeira L.T."/>
            <person name="Hong H."/>
            <person name="Samborskyy M."/>
            <person name="de Vasconcelos A.T."/>
            <person name="Leadlay P."/>
            <person name="Rodrigues-Filho E."/>
        </authorList>
    </citation>
    <scope>NUCLEOTIDE SEQUENCE [LARGE SCALE GENOMIC DNA]</scope>
    <source>
        <strain evidence="4">LaBioMMi 136</strain>
    </source>
</reference>
<dbReference type="PANTHER" id="PTHR23312:SF8">
    <property type="entry name" value="ARMADILLO REPEAT-CONTAINING PROTEIN 5"/>
    <property type="match status" value="1"/>
</dbReference>
<dbReference type="Proteomes" id="UP000190744">
    <property type="component" value="Unassembled WGS sequence"/>
</dbReference>
<accession>A0A1S9RFL9</accession>
<feature type="region of interest" description="Disordered" evidence="1">
    <location>
        <begin position="290"/>
        <end position="333"/>
    </location>
</feature>
<dbReference type="PANTHER" id="PTHR23312">
    <property type="entry name" value="ARMC5 ARMADILLO REPEAT-CONTAINING -RELATED"/>
    <property type="match status" value="1"/>
</dbReference>
<comment type="caution">
    <text evidence="3">The sequence shown here is derived from an EMBL/GenBank/DDBJ whole genome shotgun (WGS) entry which is preliminary data.</text>
</comment>
<feature type="compositionally biased region" description="Basic and acidic residues" evidence="1">
    <location>
        <begin position="305"/>
        <end position="326"/>
    </location>
</feature>
<dbReference type="Gene3D" id="3.30.710.10">
    <property type="entry name" value="Potassium Channel Kv1.1, Chain A"/>
    <property type="match status" value="1"/>
</dbReference>
<dbReference type="EMBL" id="LJBN01000183">
    <property type="protein sequence ID" value="OOQ84293.1"/>
    <property type="molecule type" value="Genomic_DNA"/>
</dbReference>
<dbReference type="CDD" id="cd18186">
    <property type="entry name" value="BTB_POZ_ZBTB_KLHL-like"/>
    <property type="match status" value="1"/>
</dbReference>
<dbReference type="SUPFAM" id="SSF54695">
    <property type="entry name" value="POZ domain"/>
    <property type="match status" value="1"/>
</dbReference>
<dbReference type="Pfam" id="PF00651">
    <property type="entry name" value="BTB"/>
    <property type="match status" value="1"/>
</dbReference>
<sequence length="333" mass="37989">MTDFLNKTASEFAQHIDNLYHGPFVKIKIKPNTEYIVSKPLLCKESPYFATMFGSKFIEGQTQTVEMEDIEGVNSSQSFPAFLQWLYHRRVRFDPVKPEAKITAAIELSRLADMFHVDRLGAEMAEYIRKLLIANPTPPTEEWEYFDTNTNVLTEQHVRSAGYLPRGNRVRSLIADASVEGFLRGDDYKFADLAREHPTFEIDFLEQVRRALTSLDDSGEDTMVKDPITGKKEWHIKKANDNHPYGGSHQGAHDNLFDITSREGSYINCQTKGLKICYLGERRQVFRVSSPGGNHYNLSAEGTEENLHRKEDDGVKLSDSNRERNEPLALLPV</sequence>
<proteinExistence type="predicted"/>
<dbReference type="InterPro" id="IPR000210">
    <property type="entry name" value="BTB/POZ_dom"/>
</dbReference>
<feature type="domain" description="BTB" evidence="2">
    <location>
        <begin position="25"/>
        <end position="95"/>
    </location>
</feature>
<organism evidence="3 4">
    <name type="scientific">Penicillium brasilianum</name>
    <dbReference type="NCBI Taxonomy" id="104259"/>
    <lineage>
        <taxon>Eukaryota</taxon>
        <taxon>Fungi</taxon>
        <taxon>Dikarya</taxon>
        <taxon>Ascomycota</taxon>
        <taxon>Pezizomycotina</taxon>
        <taxon>Eurotiomycetes</taxon>
        <taxon>Eurotiomycetidae</taxon>
        <taxon>Eurotiales</taxon>
        <taxon>Aspergillaceae</taxon>
        <taxon>Penicillium</taxon>
    </lineage>
</organism>
<dbReference type="AlphaFoldDB" id="A0A1S9RFL9"/>
<dbReference type="InterPro" id="IPR011333">
    <property type="entry name" value="SKP1/BTB/POZ_sf"/>
</dbReference>
<dbReference type="GO" id="GO:0009653">
    <property type="term" value="P:anatomical structure morphogenesis"/>
    <property type="evidence" value="ECO:0007669"/>
    <property type="project" value="TreeGrafter"/>
</dbReference>
<dbReference type="GO" id="GO:0005829">
    <property type="term" value="C:cytosol"/>
    <property type="evidence" value="ECO:0007669"/>
    <property type="project" value="TreeGrafter"/>
</dbReference>
<protein>
    <recommendedName>
        <fullName evidence="2">BTB domain-containing protein</fullName>
    </recommendedName>
</protein>
<dbReference type="PROSITE" id="PS50097">
    <property type="entry name" value="BTB"/>
    <property type="match status" value="1"/>
</dbReference>
<evidence type="ECO:0000259" key="2">
    <source>
        <dbReference type="PROSITE" id="PS50097"/>
    </source>
</evidence>
<name>A0A1S9RFL9_PENBI</name>
<evidence type="ECO:0000256" key="1">
    <source>
        <dbReference type="SAM" id="MobiDB-lite"/>
    </source>
</evidence>
<gene>
    <name evidence="3" type="ORF">PEBR_34064</name>
</gene>
<dbReference type="SMART" id="SM00225">
    <property type="entry name" value="BTB"/>
    <property type="match status" value="1"/>
</dbReference>
<evidence type="ECO:0000313" key="3">
    <source>
        <dbReference type="EMBL" id="OOQ84293.1"/>
    </source>
</evidence>